<proteinExistence type="predicted"/>
<comment type="caution">
    <text evidence="1">The sequence shown here is derived from an EMBL/GenBank/DDBJ whole genome shotgun (WGS) entry which is preliminary data.</text>
</comment>
<dbReference type="AlphaFoldDB" id="A0A1Y1ZV11"/>
<organism evidence="1 2">
    <name type="scientific">Clohesyomyces aquaticus</name>
    <dbReference type="NCBI Taxonomy" id="1231657"/>
    <lineage>
        <taxon>Eukaryota</taxon>
        <taxon>Fungi</taxon>
        <taxon>Dikarya</taxon>
        <taxon>Ascomycota</taxon>
        <taxon>Pezizomycotina</taxon>
        <taxon>Dothideomycetes</taxon>
        <taxon>Pleosporomycetidae</taxon>
        <taxon>Pleosporales</taxon>
        <taxon>Lindgomycetaceae</taxon>
        <taxon>Clohesyomyces</taxon>
    </lineage>
</organism>
<accession>A0A1Y1ZV11</accession>
<protein>
    <submittedName>
        <fullName evidence="1">Uncharacterized protein</fullName>
    </submittedName>
</protein>
<evidence type="ECO:0000313" key="2">
    <source>
        <dbReference type="Proteomes" id="UP000193144"/>
    </source>
</evidence>
<dbReference type="EMBL" id="MCFA01000036">
    <property type="protein sequence ID" value="ORY14071.1"/>
    <property type="molecule type" value="Genomic_DNA"/>
</dbReference>
<keyword evidence="2" id="KW-1185">Reference proteome</keyword>
<name>A0A1Y1ZV11_9PLEO</name>
<gene>
    <name evidence="1" type="ORF">BCR34DRAFT_246153</name>
</gene>
<dbReference type="Proteomes" id="UP000193144">
    <property type="component" value="Unassembled WGS sequence"/>
</dbReference>
<reference evidence="1 2" key="1">
    <citation type="submission" date="2016-07" db="EMBL/GenBank/DDBJ databases">
        <title>Pervasive Adenine N6-methylation of Active Genes in Fungi.</title>
        <authorList>
            <consortium name="DOE Joint Genome Institute"/>
            <person name="Mondo S.J."/>
            <person name="Dannebaum R.O."/>
            <person name="Kuo R.C."/>
            <person name="Labutti K."/>
            <person name="Haridas S."/>
            <person name="Kuo A."/>
            <person name="Salamov A."/>
            <person name="Ahrendt S.R."/>
            <person name="Lipzen A."/>
            <person name="Sullivan W."/>
            <person name="Andreopoulos W.B."/>
            <person name="Clum A."/>
            <person name="Lindquist E."/>
            <person name="Daum C."/>
            <person name="Ramamoorthy G.K."/>
            <person name="Gryganskyi A."/>
            <person name="Culley D."/>
            <person name="Magnuson J.K."/>
            <person name="James T.Y."/>
            <person name="O'Malley M.A."/>
            <person name="Stajich J.E."/>
            <person name="Spatafora J.W."/>
            <person name="Visel A."/>
            <person name="Grigoriev I.V."/>
        </authorList>
    </citation>
    <scope>NUCLEOTIDE SEQUENCE [LARGE SCALE GENOMIC DNA]</scope>
    <source>
        <strain evidence="1 2">CBS 115471</strain>
    </source>
</reference>
<sequence>MGTMSRVEIGLGLAGSALDRGPLIAASWESVGAERLHSELTPSKAWSSLLIFDHGRIRLPGEGFSAVGFWILQICQPTMDRGLYQVGIHQTTDRWTSSSCRTLARNPRRDKLHNCRTAHQQSTLVPPMVCACLLPCAPRGRGVQLSGIMFRSACRGSRRTPQPSGFRQRFPAALLHLDLLSDSQALARSQTFSSSE</sequence>
<evidence type="ECO:0000313" key="1">
    <source>
        <dbReference type="EMBL" id="ORY14071.1"/>
    </source>
</evidence>